<evidence type="ECO:0000256" key="3">
    <source>
        <dbReference type="ARBA" id="ARBA00022989"/>
    </source>
</evidence>
<dbReference type="PANTHER" id="PTHR21706:SF15">
    <property type="entry name" value="TRANSMEMBRANE PROTEIN 65"/>
    <property type="match status" value="1"/>
</dbReference>
<organism evidence="6 7">
    <name type="scientific">Calicophoron daubneyi</name>
    <name type="common">Rumen fluke</name>
    <name type="synonym">Paramphistomum daubneyi</name>
    <dbReference type="NCBI Taxonomy" id="300641"/>
    <lineage>
        <taxon>Eukaryota</taxon>
        <taxon>Metazoa</taxon>
        <taxon>Spiralia</taxon>
        <taxon>Lophotrochozoa</taxon>
        <taxon>Platyhelminthes</taxon>
        <taxon>Trematoda</taxon>
        <taxon>Digenea</taxon>
        <taxon>Plagiorchiida</taxon>
        <taxon>Pronocephalata</taxon>
        <taxon>Paramphistomoidea</taxon>
        <taxon>Paramphistomidae</taxon>
        <taxon>Calicophoron</taxon>
    </lineage>
</organism>
<dbReference type="GO" id="GO:0016020">
    <property type="term" value="C:membrane"/>
    <property type="evidence" value="ECO:0007669"/>
    <property type="project" value="UniProtKB-SubCell"/>
</dbReference>
<keyword evidence="2 5" id="KW-0812">Transmembrane</keyword>
<dbReference type="AlphaFoldDB" id="A0AAV2TTA9"/>
<gene>
    <name evidence="6" type="ORF">CDAUBV1_LOCUS15431</name>
</gene>
<feature type="transmembrane region" description="Helical" evidence="5">
    <location>
        <begin position="177"/>
        <end position="198"/>
    </location>
</feature>
<evidence type="ECO:0000256" key="2">
    <source>
        <dbReference type="ARBA" id="ARBA00022692"/>
    </source>
</evidence>
<evidence type="ECO:0008006" key="8">
    <source>
        <dbReference type="Google" id="ProtNLM"/>
    </source>
</evidence>
<dbReference type="GO" id="GO:0005739">
    <property type="term" value="C:mitochondrion"/>
    <property type="evidence" value="ECO:0007669"/>
    <property type="project" value="TreeGrafter"/>
</dbReference>
<keyword evidence="3 5" id="KW-1133">Transmembrane helix</keyword>
<dbReference type="Proteomes" id="UP001497525">
    <property type="component" value="Unassembled WGS sequence"/>
</dbReference>
<protein>
    <recommendedName>
        <fullName evidence="8">Transmembrane protein 65</fullName>
    </recommendedName>
</protein>
<dbReference type="PANTHER" id="PTHR21706">
    <property type="entry name" value="TRANSMEMBRANE PROTEIN 65"/>
    <property type="match status" value="1"/>
</dbReference>
<comment type="caution">
    <text evidence="6">The sequence shown here is derived from an EMBL/GenBank/DDBJ whole genome shotgun (WGS) entry which is preliminary data.</text>
</comment>
<sequence length="218" mass="24011">MILTHTISAGSILFRGLSTTVKSPGSVGRKQFENWAHYVARGLNRSERALLLQELNKYPKDELADDSSGRPFPESYIDKIQFIHWRQVFLANGLPFVAFGFLDNAIMIMAGEYIDFTLAAVFGLSTMAAAGLGNLVSDVCGIGTVGYVERLSEKMGISIPRFTPEQAKSRSIRWATVLGRVCGTIVGCLLGLTPLLWFDSSPREKSEHRKTTPSEQGH</sequence>
<keyword evidence="4 5" id="KW-0472">Membrane</keyword>
<feature type="transmembrane region" description="Helical" evidence="5">
    <location>
        <begin position="116"/>
        <end position="148"/>
    </location>
</feature>
<comment type="subcellular location">
    <subcellularLocation>
        <location evidence="1">Membrane</location>
        <topology evidence="1">Multi-pass membrane protein</topology>
    </subcellularLocation>
</comment>
<name>A0AAV2TTA9_CALDB</name>
<feature type="transmembrane region" description="Helical" evidence="5">
    <location>
        <begin position="89"/>
        <end position="110"/>
    </location>
</feature>
<proteinExistence type="predicted"/>
<dbReference type="Pfam" id="PF10507">
    <property type="entry name" value="TMEM65"/>
    <property type="match status" value="1"/>
</dbReference>
<dbReference type="EMBL" id="CAXLJL010000711">
    <property type="protein sequence ID" value="CAL5140261.1"/>
    <property type="molecule type" value="Genomic_DNA"/>
</dbReference>
<evidence type="ECO:0000256" key="5">
    <source>
        <dbReference type="SAM" id="Phobius"/>
    </source>
</evidence>
<reference evidence="6" key="1">
    <citation type="submission" date="2024-06" db="EMBL/GenBank/DDBJ databases">
        <authorList>
            <person name="Liu X."/>
            <person name="Lenzi L."/>
            <person name="Haldenby T S."/>
            <person name="Uol C."/>
        </authorList>
    </citation>
    <scope>NUCLEOTIDE SEQUENCE</scope>
</reference>
<evidence type="ECO:0000313" key="7">
    <source>
        <dbReference type="Proteomes" id="UP001497525"/>
    </source>
</evidence>
<dbReference type="InterPro" id="IPR019537">
    <property type="entry name" value="TMEM65"/>
</dbReference>
<evidence type="ECO:0000256" key="1">
    <source>
        <dbReference type="ARBA" id="ARBA00004141"/>
    </source>
</evidence>
<evidence type="ECO:0000313" key="6">
    <source>
        <dbReference type="EMBL" id="CAL5140261.1"/>
    </source>
</evidence>
<accession>A0AAV2TTA9</accession>
<evidence type="ECO:0000256" key="4">
    <source>
        <dbReference type="ARBA" id="ARBA00023136"/>
    </source>
</evidence>